<dbReference type="InterPro" id="IPR038718">
    <property type="entry name" value="SNF2-like_sf"/>
</dbReference>
<evidence type="ECO:0000256" key="10">
    <source>
        <dbReference type="SAM" id="MobiDB-lite"/>
    </source>
</evidence>
<keyword evidence="3" id="KW-0547">Nucleotide-binding</keyword>
<feature type="compositionally biased region" description="Polar residues" evidence="10">
    <location>
        <begin position="259"/>
        <end position="279"/>
    </location>
</feature>
<evidence type="ECO:0000256" key="4">
    <source>
        <dbReference type="ARBA" id="ARBA00022771"/>
    </source>
</evidence>
<dbReference type="EMBL" id="CBTN010000098">
    <property type="protein sequence ID" value="CDH60596.1"/>
    <property type="molecule type" value="Genomic_DNA"/>
</dbReference>
<dbReference type="Pfam" id="PF00176">
    <property type="entry name" value="SNF2-rel_dom"/>
    <property type="match status" value="1"/>
</dbReference>
<dbReference type="CDD" id="cd18008">
    <property type="entry name" value="DEXDc_SHPRH-like"/>
    <property type="match status" value="1"/>
</dbReference>
<dbReference type="GO" id="GO:0005524">
    <property type="term" value="F:ATP binding"/>
    <property type="evidence" value="ECO:0007669"/>
    <property type="project" value="UniProtKB-KW"/>
</dbReference>
<dbReference type="GO" id="GO:0004842">
    <property type="term" value="F:ubiquitin-protein transferase activity"/>
    <property type="evidence" value="ECO:0007669"/>
    <property type="project" value="EnsemblFungi"/>
</dbReference>
<evidence type="ECO:0000313" key="14">
    <source>
        <dbReference type="EMBL" id="CDH60596.1"/>
    </source>
</evidence>
<sequence>MVTTRKGALKKKATGSSSLPSQSGHTTPRSRREATSSSDRPKVITVLSDDDDDFQDLTLPARRRRSEPTLTTPVRSSKRLGQRDQGAAEDDRKGKRPMTLPMAIVSSDLSTTSTPTAVFRSTVREPLGPLDSKQKDVEPTEPQSIQQEHVLITSGQKDTLDNVAVRKGELDELGGAILKQSTAVATPQEDDEKPKDEEQDTNEGDGLDATSVKQDRNGGTLVHEEEALNATLENIKGTGSSSSSIDIGTSSATPGYDDTSFTTTAGTSNPNNIRQSVPSADTEAHDDEEEALLDRPLPRLSGAVNPLSVNINAERTTEKLLDYPTKFASFWDGFDSVIPASAEPIEQPKKLKLSLLPSQRHGVGWMRQQEGNNDDETGMGKTIQTIALLLSDEKRPNLVVAPPASALMHWKHEIEKHTDNALKVCIFDGDKPPTNARGLLNHDVVLTTYAVVEAAFRCQQYGRTKCGKTVKKEKFILYQVQWHRIILDEAHVLKSHVSYTARAVFNFEATFKWSLTDSPLQHRVFELYALVCFMQADPFAYYYCRECSCKSIKCTYSDGKFCDQCGHLPRNHTCWLRNEVLEPLGINGFVGKGRIAMEKLGKVMGNMMLRRTRAQCADDLGLPPREVVVRRDSFSTEEEEVYRSLFSDSARQFSAYVEQGSVRNNHANIFELLTNMRQCANHSDLVWRKTPADQQRVCMLCSDTPEDAVEANCHHIFCRECTIRYLASFGGEGAFTSQNPKCPICSAHFFVDFSQDNVEQDTVEQDTVEQDTVEQNTVEQNTVELQHEGGLHAAYAKTSIVNRINMDKWRSSTKIEALVEELSKVQTEDRTIKRQVLKSMSNLSLHRLINAPLFLYCSIVFSQFVNFLDLVYWHLSRAGFECIRLDGTMSPQQRDTAIKDCTVFLISLKASGVALNQVEASRVFICDPWWNPAVELRAMDRIHRLGQKRPIKVTRLIIENSIEDRIVQLQDKRTALVETTVGRVTPALDKLSAEDLQFLFMM</sequence>
<keyword evidence="4 9" id="KW-0863">Zinc-finger</keyword>
<dbReference type="SMART" id="SM00487">
    <property type="entry name" value="DEXDc"/>
    <property type="match status" value="1"/>
</dbReference>
<name>A0A068SH98_9FUNG</name>
<dbReference type="InterPro" id="IPR014001">
    <property type="entry name" value="Helicase_ATP-bd"/>
</dbReference>
<dbReference type="Pfam" id="PF00271">
    <property type="entry name" value="Helicase_C"/>
    <property type="match status" value="1"/>
</dbReference>
<dbReference type="AlphaFoldDB" id="A0A068SH98"/>
<feature type="region of interest" description="Disordered" evidence="10">
    <location>
        <begin position="1"/>
        <end position="147"/>
    </location>
</feature>
<dbReference type="InterPro" id="IPR018957">
    <property type="entry name" value="Znf_C3HC4_RING-type"/>
</dbReference>
<feature type="compositionally biased region" description="Basic and acidic residues" evidence="10">
    <location>
        <begin position="30"/>
        <end position="42"/>
    </location>
</feature>
<dbReference type="InterPro" id="IPR001650">
    <property type="entry name" value="Helicase_C-like"/>
</dbReference>
<dbReference type="GO" id="GO:0070911">
    <property type="term" value="P:global genome nucleotide-excision repair"/>
    <property type="evidence" value="ECO:0007669"/>
    <property type="project" value="EnsemblFungi"/>
</dbReference>
<keyword evidence="15" id="KW-1185">Reference proteome</keyword>
<feature type="compositionally biased region" description="Polar residues" evidence="10">
    <location>
        <begin position="14"/>
        <end position="27"/>
    </location>
</feature>
<dbReference type="GO" id="GO:0009411">
    <property type="term" value="P:response to UV"/>
    <property type="evidence" value="ECO:0007669"/>
    <property type="project" value="EnsemblFungi"/>
</dbReference>
<dbReference type="Gene3D" id="3.30.40.10">
    <property type="entry name" value="Zinc/RING finger domain, C3HC4 (zinc finger)"/>
    <property type="match status" value="1"/>
</dbReference>
<evidence type="ECO:0000313" key="15">
    <source>
        <dbReference type="Proteomes" id="UP000027586"/>
    </source>
</evidence>
<dbReference type="STRING" id="1263082.A0A068SH98"/>
<dbReference type="GO" id="GO:0008270">
    <property type="term" value="F:zinc ion binding"/>
    <property type="evidence" value="ECO:0007669"/>
    <property type="project" value="UniProtKB-KW"/>
</dbReference>
<evidence type="ECO:0000256" key="3">
    <source>
        <dbReference type="ARBA" id="ARBA00022741"/>
    </source>
</evidence>
<dbReference type="InterPro" id="IPR027417">
    <property type="entry name" value="P-loop_NTPase"/>
</dbReference>
<keyword evidence="5" id="KW-0378">Hydrolase</keyword>
<comment type="similarity">
    <text evidence="1">Belongs to the SNF2/RAD54 helicase family.</text>
</comment>
<dbReference type="InterPro" id="IPR050628">
    <property type="entry name" value="SNF2_RAD54_helicase_TF"/>
</dbReference>
<protein>
    <submittedName>
        <fullName evidence="14">Probable rad16-nucleotide excision repairprotein</fullName>
    </submittedName>
</protein>
<reference evidence="14" key="1">
    <citation type="submission" date="2013-08" db="EMBL/GenBank/DDBJ databases">
        <title>Gene expansion shapes genome architecture in the human pathogen Lichtheimia corymbifera: an evolutionary genomics analysis in the ancient terrestrial Mucorales (Mucoromycotina).</title>
        <authorList>
            <person name="Schwartze V.U."/>
            <person name="Winter S."/>
            <person name="Shelest E."/>
            <person name="Marcet-Houben M."/>
            <person name="Horn F."/>
            <person name="Wehner S."/>
            <person name="Hoffmann K."/>
            <person name="Riege K."/>
            <person name="Sammeth M."/>
            <person name="Nowrousian M."/>
            <person name="Valiante V."/>
            <person name="Linde J."/>
            <person name="Jacobsen I.D."/>
            <person name="Marz M."/>
            <person name="Brakhage A.A."/>
            <person name="Gabaldon T."/>
            <person name="Bocker S."/>
            <person name="Voigt K."/>
        </authorList>
    </citation>
    <scope>NUCLEOTIDE SEQUENCE [LARGE SCALE GENOMIC DNA]</scope>
    <source>
        <strain evidence="14">FSU 9682</strain>
    </source>
</reference>
<dbReference type="InterPro" id="IPR001841">
    <property type="entry name" value="Znf_RING"/>
</dbReference>
<dbReference type="PANTHER" id="PTHR45626:SF12">
    <property type="entry name" value="DNA REPAIR PROTEIN RAD16"/>
    <property type="match status" value="1"/>
</dbReference>
<dbReference type="GO" id="GO:0000715">
    <property type="term" value="P:nucleotide-excision repair, DNA damage recognition"/>
    <property type="evidence" value="ECO:0007669"/>
    <property type="project" value="EnsemblFungi"/>
</dbReference>
<evidence type="ECO:0000256" key="8">
    <source>
        <dbReference type="ARBA" id="ARBA00022840"/>
    </source>
</evidence>
<dbReference type="OrthoDB" id="448448at2759"/>
<proteinExistence type="inferred from homology"/>
<dbReference type="VEuPathDB" id="FungiDB:LCOR_11378.1"/>
<keyword evidence="8" id="KW-0067">ATP-binding</keyword>
<feature type="domain" description="Helicase C-terminal" evidence="13">
    <location>
        <begin position="847"/>
        <end position="992"/>
    </location>
</feature>
<dbReference type="PROSITE" id="PS51194">
    <property type="entry name" value="HELICASE_CTER"/>
    <property type="match status" value="1"/>
</dbReference>
<dbReference type="GO" id="GO:0008104">
    <property type="term" value="P:intracellular protein localization"/>
    <property type="evidence" value="ECO:0007669"/>
    <property type="project" value="EnsemblFungi"/>
</dbReference>
<dbReference type="SMART" id="SM00490">
    <property type="entry name" value="HELICc"/>
    <property type="match status" value="1"/>
</dbReference>
<dbReference type="Gene3D" id="3.40.50.10810">
    <property type="entry name" value="Tandem AAA-ATPase domain"/>
    <property type="match status" value="1"/>
</dbReference>
<dbReference type="SUPFAM" id="SSF52540">
    <property type="entry name" value="P-loop containing nucleoside triphosphate hydrolases"/>
    <property type="match status" value="2"/>
</dbReference>
<organism evidence="14 15">
    <name type="scientific">Lichtheimia corymbifera JMRC:FSU:9682</name>
    <dbReference type="NCBI Taxonomy" id="1263082"/>
    <lineage>
        <taxon>Eukaryota</taxon>
        <taxon>Fungi</taxon>
        <taxon>Fungi incertae sedis</taxon>
        <taxon>Mucoromycota</taxon>
        <taxon>Mucoromycotina</taxon>
        <taxon>Mucoromycetes</taxon>
        <taxon>Mucorales</taxon>
        <taxon>Lichtheimiaceae</taxon>
        <taxon>Lichtheimia</taxon>
    </lineage>
</organism>
<evidence type="ECO:0000256" key="6">
    <source>
        <dbReference type="ARBA" id="ARBA00022806"/>
    </source>
</evidence>
<feature type="compositionally biased region" description="Acidic residues" evidence="10">
    <location>
        <begin position="197"/>
        <end position="206"/>
    </location>
</feature>
<keyword evidence="7" id="KW-0862">Zinc</keyword>
<feature type="domain" description="RING-type" evidence="11">
    <location>
        <begin position="698"/>
        <end position="746"/>
    </location>
</feature>
<evidence type="ECO:0000259" key="11">
    <source>
        <dbReference type="PROSITE" id="PS50089"/>
    </source>
</evidence>
<dbReference type="GO" id="GO:0000113">
    <property type="term" value="C:nucleotide-excision repair factor 4 complex"/>
    <property type="evidence" value="ECO:0007669"/>
    <property type="project" value="EnsemblFungi"/>
</dbReference>
<evidence type="ECO:0000259" key="12">
    <source>
        <dbReference type="PROSITE" id="PS51192"/>
    </source>
</evidence>
<evidence type="ECO:0000256" key="9">
    <source>
        <dbReference type="PROSITE-ProRule" id="PRU00175"/>
    </source>
</evidence>
<dbReference type="GO" id="GO:0008094">
    <property type="term" value="F:ATP-dependent activity, acting on DNA"/>
    <property type="evidence" value="ECO:0007669"/>
    <property type="project" value="EnsemblFungi"/>
</dbReference>
<evidence type="ECO:0000256" key="7">
    <source>
        <dbReference type="ARBA" id="ARBA00022833"/>
    </source>
</evidence>
<feature type="region of interest" description="Disordered" evidence="10">
    <location>
        <begin position="234"/>
        <end position="289"/>
    </location>
</feature>
<dbReference type="Gene3D" id="3.40.50.300">
    <property type="entry name" value="P-loop containing nucleotide triphosphate hydrolases"/>
    <property type="match status" value="1"/>
</dbReference>
<keyword evidence="2" id="KW-0479">Metal-binding</keyword>
<feature type="compositionally biased region" description="Polar residues" evidence="10">
    <location>
        <begin position="107"/>
        <end position="116"/>
    </location>
</feature>
<feature type="domain" description="Helicase ATP-binding" evidence="12">
    <location>
        <begin position="362"/>
        <end position="537"/>
    </location>
</feature>
<comment type="caution">
    <text evidence="14">The sequence shown here is derived from an EMBL/GenBank/DDBJ whole genome shotgun (WGS) entry which is preliminary data.</text>
</comment>
<evidence type="ECO:0000256" key="2">
    <source>
        <dbReference type="ARBA" id="ARBA00022723"/>
    </source>
</evidence>
<accession>A0A068SH98</accession>
<evidence type="ECO:0000256" key="1">
    <source>
        <dbReference type="ARBA" id="ARBA00007025"/>
    </source>
</evidence>
<evidence type="ECO:0000256" key="5">
    <source>
        <dbReference type="ARBA" id="ARBA00022801"/>
    </source>
</evidence>
<dbReference type="GO" id="GO:0004386">
    <property type="term" value="F:helicase activity"/>
    <property type="evidence" value="ECO:0007669"/>
    <property type="project" value="UniProtKB-KW"/>
</dbReference>
<dbReference type="SUPFAM" id="SSF57850">
    <property type="entry name" value="RING/U-box"/>
    <property type="match status" value="1"/>
</dbReference>
<dbReference type="GO" id="GO:0031463">
    <property type="term" value="C:Cul3-RING ubiquitin ligase complex"/>
    <property type="evidence" value="ECO:0007669"/>
    <property type="project" value="EnsemblFungi"/>
</dbReference>
<dbReference type="SMART" id="SM00184">
    <property type="entry name" value="RING"/>
    <property type="match status" value="1"/>
</dbReference>
<dbReference type="InterPro" id="IPR013083">
    <property type="entry name" value="Znf_RING/FYVE/PHD"/>
</dbReference>
<dbReference type="GO" id="GO:0006511">
    <property type="term" value="P:ubiquitin-dependent protein catabolic process"/>
    <property type="evidence" value="ECO:0007669"/>
    <property type="project" value="EnsemblFungi"/>
</dbReference>
<dbReference type="CDD" id="cd18793">
    <property type="entry name" value="SF2_C_SNF"/>
    <property type="match status" value="1"/>
</dbReference>
<dbReference type="PROSITE" id="PS51192">
    <property type="entry name" value="HELICASE_ATP_BIND_1"/>
    <property type="match status" value="1"/>
</dbReference>
<dbReference type="GO" id="GO:0016787">
    <property type="term" value="F:hydrolase activity"/>
    <property type="evidence" value="ECO:0007669"/>
    <property type="project" value="UniProtKB-KW"/>
</dbReference>
<dbReference type="InterPro" id="IPR049730">
    <property type="entry name" value="SNF2/RAD54-like_C"/>
</dbReference>
<dbReference type="PANTHER" id="PTHR45626">
    <property type="entry name" value="TRANSCRIPTION TERMINATION FACTOR 2-RELATED"/>
    <property type="match status" value="1"/>
</dbReference>
<feature type="region of interest" description="Disordered" evidence="10">
    <location>
        <begin position="173"/>
        <end position="220"/>
    </location>
</feature>
<dbReference type="InterPro" id="IPR000330">
    <property type="entry name" value="SNF2_N"/>
</dbReference>
<dbReference type="PROSITE" id="PS50089">
    <property type="entry name" value="ZF_RING_2"/>
    <property type="match status" value="1"/>
</dbReference>
<evidence type="ECO:0000259" key="13">
    <source>
        <dbReference type="PROSITE" id="PS51194"/>
    </source>
</evidence>
<feature type="compositionally biased region" description="Low complexity" evidence="10">
    <location>
        <begin position="235"/>
        <end position="253"/>
    </location>
</feature>
<dbReference type="Pfam" id="PF00097">
    <property type="entry name" value="zf-C3HC4"/>
    <property type="match status" value="1"/>
</dbReference>
<gene>
    <name evidence="14" type="ORF">LCOR_11378.1</name>
</gene>
<dbReference type="Proteomes" id="UP000027586">
    <property type="component" value="Unassembled WGS sequence"/>
</dbReference>
<keyword evidence="6" id="KW-0347">Helicase</keyword>